<gene>
    <name evidence="2" type="ORF">MEDL_64460</name>
</gene>
<sequence length="301" mass="33599">MHHSSSPSSSKKHSCTPQKSITPKRIRTLYPMKHSPASFSANDNTTSSNPEDYYTTIVNEKTTTCTQYTTEQNSEKGVAIVLLRKVNDVEASFLIENSLHNLMEMSSLGEIQVSEKFSQSVTKYEGVLSDHVCILAGKTFDSIQLNKRKTIHHSGHSLFGGMCISDQLTVLCTLNSPYKLVVTDISTGTITTECTLLISSKRLACDTENQTFYISLFSNYFYSVKFVQSFGKQTQLKYTSPFNGGICIHNNILYMVVGKEIMKMDLNQGSRLQTAFPTNTDCIDLNGLAVDHNKDRLIHTT</sequence>
<protein>
    <submittedName>
        <fullName evidence="2">Uncharacterized protein</fullName>
    </submittedName>
</protein>
<dbReference type="InterPro" id="IPR011044">
    <property type="entry name" value="Quino_amine_DH_bsu"/>
</dbReference>
<evidence type="ECO:0000256" key="1">
    <source>
        <dbReference type="SAM" id="MobiDB-lite"/>
    </source>
</evidence>
<accession>A0A8S3V4U4</accession>
<dbReference type="Proteomes" id="UP000683360">
    <property type="component" value="Unassembled WGS sequence"/>
</dbReference>
<dbReference type="SUPFAM" id="SSF50969">
    <property type="entry name" value="YVTN repeat-like/Quinoprotein amine dehydrogenase"/>
    <property type="match status" value="1"/>
</dbReference>
<proteinExistence type="predicted"/>
<keyword evidence="3" id="KW-1185">Reference proteome</keyword>
<name>A0A8S3V4U4_MYTED</name>
<reference evidence="2" key="1">
    <citation type="submission" date="2021-03" db="EMBL/GenBank/DDBJ databases">
        <authorList>
            <person name="Bekaert M."/>
        </authorList>
    </citation>
    <scope>NUCLEOTIDE SEQUENCE</scope>
</reference>
<dbReference type="AlphaFoldDB" id="A0A8S3V4U4"/>
<organism evidence="2 3">
    <name type="scientific">Mytilus edulis</name>
    <name type="common">Blue mussel</name>
    <dbReference type="NCBI Taxonomy" id="6550"/>
    <lineage>
        <taxon>Eukaryota</taxon>
        <taxon>Metazoa</taxon>
        <taxon>Spiralia</taxon>
        <taxon>Lophotrochozoa</taxon>
        <taxon>Mollusca</taxon>
        <taxon>Bivalvia</taxon>
        <taxon>Autobranchia</taxon>
        <taxon>Pteriomorphia</taxon>
        <taxon>Mytilida</taxon>
        <taxon>Mytiloidea</taxon>
        <taxon>Mytilidae</taxon>
        <taxon>Mytilinae</taxon>
        <taxon>Mytilus</taxon>
    </lineage>
</organism>
<evidence type="ECO:0000313" key="3">
    <source>
        <dbReference type="Proteomes" id="UP000683360"/>
    </source>
</evidence>
<dbReference type="EMBL" id="CAJPWZ010003134">
    <property type="protein sequence ID" value="CAG2252838.1"/>
    <property type="molecule type" value="Genomic_DNA"/>
</dbReference>
<evidence type="ECO:0000313" key="2">
    <source>
        <dbReference type="EMBL" id="CAG2252838.1"/>
    </source>
</evidence>
<feature type="region of interest" description="Disordered" evidence="1">
    <location>
        <begin position="1"/>
        <end position="25"/>
    </location>
</feature>
<comment type="caution">
    <text evidence="2">The sequence shown here is derived from an EMBL/GenBank/DDBJ whole genome shotgun (WGS) entry which is preliminary data.</text>
</comment>